<organism evidence="2 3">
    <name type="scientific">Mycobacterium phage Catalina</name>
    <dbReference type="NCBI Taxonomy" id="1792253"/>
    <lineage>
        <taxon>Viruses</taxon>
        <taxon>Duplodnaviria</taxon>
        <taxon>Heunggongvirae</taxon>
        <taxon>Uroviricota</taxon>
        <taxon>Caudoviricetes</taxon>
        <taxon>Fromanvirus</taxon>
        <taxon>Fromanvirus packman</taxon>
    </lineage>
</organism>
<dbReference type="EMBL" id="KU613353">
    <property type="protein sequence ID" value="AMO43770.1"/>
    <property type="molecule type" value="Genomic_DNA"/>
</dbReference>
<feature type="compositionally biased region" description="Low complexity" evidence="1">
    <location>
        <begin position="15"/>
        <end position="25"/>
    </location>
</feature>
<feature type="compositionally biased region" description="Gly residues" evidence="1">
    <location>
        <begin position="1"/>
        <end position="14"/>
    </location>
</feature>
<feature type="compositionally biased region" description="Gly residues" evidence="1">
    <location>
        <begin position="26"/>
        <end position="76"/>
    </location>
</feature>
<dbReference type="OrthoDB" id="29878at10239"/>
<proteinExistence type="predicted"/>
<protein>
    <submittedName>
        <fullName evidence="2">Uncharacterized protein</fullName>
    </submittedName>
</protein>
<name>A0A127KNW9_9CAUD</name>
<dbReference type="KEGG" id="vg:29122752"/>
<evidence type="ECO:0000313" key="2">
    <source>
        <dbReference type="EMBL" id="AMO43770.1"/>
    </source>
</evidence>
<sequence>MGGRGGASGPGPGSKSGKASAAKKPGAGGGSGSAGGVGGGGGAAGSSGGGKGTASAGTGGVQGGGSAGGQAGGGSGAPTSTPSPIPAGEELKHFKTRQEIASFMANKWGLKVDKFLDAEFEHGLPAEGLAPTEFSLESARQFAQAVDDMLTKYPFLKLEEIKGEYLPEKGKREQSNAHAMPASHYVPGEGWKIDGAKYVAINTPMATDLARKLNGDYYMAGKRDSRTRDYNQDAANRPVYYTMIHELGHVMDFTGKGNGRQRIIDAIDAEFTKDTGTLPSDLQFRSKLNAWLKNRLVSAYSFNGSDRLKGMYVVEAMAEAFLDVEIRGDKADALSKLIHKIMLEEAKKARGVPL</sequence>
<dbReference type="GeneID" id="29122752"/>
<dbReference type="Proteomes" id="UP000201448">
    <property type="component" value="Segment"/>
</dbReference>
<feature type="region of interest" description="Disordered" evidence="1">
    <location>
        <begin position="1"/>
        <end position="88"/>
    </location>
</feature>
<feature type="compositionally biased region" description="Low complexity" evidence="1">
    <location>
        <begin position="77"/>
        <end position="88"/>
    </location>
</feature>
<reference evidence="2 3" key="1">
    <citation type="submission" date="2016-01" db="EMBL/GenBank/DDBJ databases">
        <authorList>
            <person name="Cotto-Rosario A."/>
            <person name="Gomez-Fuentes N."/>
            <person name="Berrios-Ruiz J."/>
            <person name="Caceres-Velazquez C."/>
            <person name="Casiano-Real M."/>
            <person name="Cotto-Berrios I."/>
            <person name="Crespo-Vega V."/>
            <person name="DeJesus-David M."/>
            <person name="DelToro-Sanchez C.J."/>
            <person name="Diaz-Morales C.J."/>
            <person name="Espada-Ramos M."/>
            <person name="Feliciano-Torres M.J."/>
            <person name="Fernandez-Rodriguez P.M."/>
            <person name="Fernandez-Martinez M."/>
            <person name="Figueroa-Concepcion D."/>
            <person name="Figueroa-Bermudez M.L."/>
            <person name="Garcia-Delgado K."/>
            <person name="Nunez-Rodriguez C."/>
            <person name="Quiles-Santiago A.M."/>
            <person name="Rodriguez-Gonzalez A."/>
            <person name="Santiago-Burgos D."/>
            <person name="Solivan-Perez E."/>
            <person name="Torres-Vazquez A."/>
            <person name="Verdejo-Lopez V."/>
            <person name="Vazquez E."/>
            <person name="Rubin M.R."/>
            <person name="Ware V.C."/>
            <person name="Bradley K.W."/>
            <person name="Asai D.J."/>
            <person name="Bowman C.A."/>
            <person name="Russell D.A."/>
            <person name="Pope W.H."/>
            <person name="Jacobs-Sera D."/>
            <person name="Hendrix R.W."/>
            <person name="Hatfull G.F."/>
        </authorList>
    </citation>
    <scope>NUCLEOTIDE SEQUENCE [LARGE SCALE GENOMIC DNA]</scope>
</reference>
<gene>
    <name evidence="2" type="ORF">PBI_CATALINA_2</name>
</gene>
<accession>A0A127KNW9</accession>
<evidence type="ECO:0000256" key="1">
    <source>
        <dbReference type="SAM" id="MobiDB-lite"/>
    </source>
</evidence>
<evidence type="ECO:0000313" key="3">
    <source>
        <dbReference type="Proteomes" id="UP000201448"/>
    </source>
</evidence>
<dbReference type="RefSeq" id="YP_009301825.1">
    <property type="nucleotide sequence ID" value="NC_031238.1"/>
</dbReference>